<evidence type="ECO:0000256" key="5">
    <source>
        <dbReference type="ARBA" id="ARBA00022598"/>
    </source>
</evidence>
<evidence type="ECO:0000256" key="6">
    <source>
        <dbReference type="ARBA" id="ARBA00022741"/>
    </source>
</evidence>
<evidence type="ECO:0000256" key="2">
    <source>
        <dbReference type="ARBA" id="ARBA00005594"/>
    </source>
</evidence>
<evidence type="ECO:0000256" key="9">
    <source>
        <dbReference type="ARBA" id="ARBA00023146"/>
    </source>
</evidence>
<evidence type="ECO:0000259" key="14">
    <source>
        <dbReference type="SMART" id="SM01016"/>
    </source>
</evidence>
<dbReference type="SMART" id="SM00836">
    <property type="entry name" value="DALR_1"/>
    <property type="match status" value="1"/>
</dbReference>
<dbReference type="AlphaFoldDB" id="A0A7C2ZJV2"/>
<dbReference type="PANTHER" id="PTHR11956">
    <property type="entry name" value="ARGINYL-TRNA SYNTHETASE"/>
    <property type="match status" value="1"/>
</dbReference>
<evidence type="ECO:0000259" key="13">
    <source>
        <dbReference type="SMART" id="SM00836"/>
    </source>
</evidence>
<feature type="domain" description="DALR anticodon binding" evidence="13">
    <location>
        <begin position="429"/>
        <end position="551"/>
    </location>
</feature>
<accession>A0A7C2ZJV2</accession>
<comment type="similarity">
    <text evidence="2 11 12">Belongs to the class-I aminoacyl-tRNA synthetase family.</text>
</comment>
<keyword evidence="4 11" id="KW-0963">Cytoplasm</keyword>
<dbReference type="Gene3D" id="1.10.730.10">
    <property type="entry name" value="Isoleucyl-tRNA Synthetase, Domain 1"/>
    <property type="match status" value="1"/>
</dbReference>
<keyword evidence="7 11" id="KW-0067">ATP-binding</keyword>
<dbReference type="GO" id="GO:0005737">
    <property type="term" value="C:cytoplasm"/>
    <property type="evidence" value="ECO:0007669"/>
    <property type="project" value="UniProtKB-SubCell"/>
</dbReference>
<dbReference type="SUPFAM" id="SSF52374">
    <property type="entry name" value="Nucleotidylyl transferase"/>
    <property type="match status" value="1"/>
</dbReference>
<dbReference type="GO" id="GO:0006420">
    <property type="term" value="P:arginyl-tRNA aminoacylation"/>
    <property type="evidence" value="ECO:0007669"/>
    <property type="project" value="UniProtKB-UniRule"/>
</dbReference>
<dbReference type="InterPro" id="IPR014729">
    <property type="entry name" value="Rossmann-like_a/b/a_fold"/>
</dbReference>
<evidence type="ECO:0000313" key="15">
    <source>
        <dbReference type="EMBL" id="HEW46752.1"/>
    </source>
</evidence>
<dbReference type="InterPro" id="IPR009080">
    <property type="entry name" value="tRNAsynth_Ia_anticodon-bd"/>
</dbReference>
<dbReference type="EMBL" id="DSFP01000072">
    <property type="protein sequence ID" value="HEW46752.1"/>
    <property type="molecule type" value="Genomic_DNA"/>
</dbReference>
<comment type="catalytic activity">
    <reaction evidence="10 11">
        <text>tRNA(Arg) + L-arginine + ATP = L-arginyl-tRNA(Arg) + AMP + diphosphate</text>
        <dbReference type="Rhea" id="RHEA:20301"/>
        <dbReference type="Rhea" id="RHEA-COMP:9658"/>
        <dbReference type="Rhea" id="RHEA-COMP:9673"/>
        <dbReference type="ChEBI" id="CHEBI:30616"/>
        <dbReference type="ChEBI" id="CHEBI:32682"/>
        <dbReference type="ChEBI" id="CHEBI:33019"/>
        <dbReference type="ChEBI" id="CHEBI:78442"/>
        <dbReference type="ChEBI" id="CHEBI:78513"/>
        <dbReference type="ChEBI" id="CHEBI:456215"/>
        <dbReference type="EC" id="6.1.1.19"/>
    </reaction>
</comment>
<dbReference type="HAMAP" id="MF_00123">
    <property type="entry name" value="Arg_tRNA_synth"/>
    <property type="match status" value="1"/>
</dbReference>
<reference evidence="15" key="1">
    <citation type="journal article" date="2020" name="mSystems">
        <title>Genome- and Community-Level Interaction Insights into Carbon Utilization and Element Cycling Functions of Hydrothermarchaeota in Hydrothermal Sediment.</title>
        <authorList>
            <person name="Zhou Z."/>
            <person name="Liu Y."/>
            <person name="Xu W."/>
            <person name="Pan J."/>
            <person name="Luo Z.H."/>
            <person name="Li M."/>
        </authorList>
    </citation>
    <scope>NUCLEOTIDE SEQUENCE [LARGE SCALE GENOMIC DNA]</scope>
    <source>
        <strain evidence="15">SpSt-132</strain>
    </source>
</reference>
<dbReference type="InterPro" id="IPR008909">
    <property type="entry name" value="DALR_anticod-bd"/>
</dbReference>
<keyword evidence="5 11" id="KW-0436">Ligase</keyword>
<feature type="domain" description="Arginyl tRNA synthetase N-terminal" evidence="14">
    <location>
        <begin position="3"/>
        <end position="82"/>
    </location>
</feature>
<dbReference type="Pfam" id="PF03485">
    <property type="entry name" value="Arg_tRNA_synt_N"/>
    <property type="match status" value="1"/>
</dbReference>
<dbReference type="Gene3D" id="3.40.50.620">
    <property type="entry name" value="HUPs"/>
    <property type="match status" value="1"/>
</dbReference>
<comment type="subunit">
    <text evidence="3 11">Monomer.</text>
</comment>
<dbReference type="Pfam" id="PF00750">
    <property type="entry name" value="tRNA-synt_1d"/>
    <property type="match status" value="1"/>
</dbReference>
<comment type="caution">
    <text evidence="15">The sequence shown here is derived from an EMBL/GenBank/DDBJ whole genome shotgun (WGS) entry which is preliminary data.</text>
</comment>
<dbReference type="NCBIfam" id="TIGR00456">
    <property type="entry name" value="argS"/>
    <property type="match status" value="1"/>
</dbReference>
<dbReference type="Pfam" id="PF05746">
    <property type="entry name" value="DALR_1"/>
    <property type="match status" value="1"/>
</dbReference>
<dbReference type="GO" id="GO:0004814">
    <property type="term" value="F:arginine-tRNA ligase activity"/>
    <property type="evidence" value="ECO:0007669"/>
    <property type="project" value="UniProtKB-UniRule"/>
</dbReference>
<evidence type="ECO:0000256" key="11">
    <source>
        <dbReference type="HAMAP-Rule" id="MF_00123"/>
    </source>
</evidence>
<dbReference type="PRINTS" id="PR01038">
    <property type="entry name" value="TRNASYNTHARG"/>
</dbReference>
<keyword evidence="8 11" id="KW-0648">Protein biosynthesis</keyword>
<keyword evidence="6 11" id="KW-0547">Nucleotide-binding</keyword>
<feature type="short sequence motif" description="'HIGH' region" evidence="11">
    <location>
        <begin position="119"/>
        <end position="129"/>
    </location>
</feature>
<dbReference type="Gene3D" id="3.30.1360.70">
    <property type="entry name" value="Arginyl tRNA synthetase N-terminal domain"/>
    <property type="match status" value="1"/>
</dbReference>
<dbReference type="GO" id="GO:0005524">
    <property type="term" value="F:ATP binding"/>
    <property type="evidence" value="ECO:0007669"/>
    <property type="project" value="UniProtKB-UniRule"/>
</dbReference>
<dbReference type="SUPFAM" id="SSF47323">
    <property type="entry name" value="Anticodon-binding domain of a subclass of class I aminoacyl-tRNA synthetases"/>
    <property type="match status" value="1"/>
</dbReference>
<dbReference type="InterPro" id="IPR035684">
    <property type="entry name" value="ArgRS_core"/>
</dbReference>
<evidence type="ECO:0000256" key="12">
    <source>
        <dbReference type="RuleBase" id="RU363038"/>
    </source>
</evidence>
<keyword evidence="9 11" id="KW-0030">Aminoacyl-tRNA synthetase</keyword>
<dbReference type="InterPro" id="IPR001412">
    <property type="entry name" value="aa-tRNA-synth_I_CS"/>
</dbReference>
<evidence type="ECO:0000256" key="8">
    <source>
        <dbReference type="ARBA" id="ARBA00022917"/>
    </source>
</evidence>
<protein>
    <recommendedName>
        <fullName evidence="11">Arginine--tRNA ligase</fullName>
        <ecNumber evidence="11">6.1.1.19</ecNumber>
    </recommendedName>
    <alternativeName>
        <fullName evidence="11">Arginyl-tRNA synthetase</fullName>
        <shortName evidence="11">ArgRS</shortName>
    </alternativeName>
</protein>
<gene>
    <name evidence="11" type="primary">argS</name>
    <name evidence="15" type="ORF">ENO47_08880</name>
</gene>
<dbReference type="EC" id="6.1.1.19" evidence="11"/>
<dbReference type="PROSITE" id="PS00178">
    <property type="entry name" value="AA_TRNA_LIGASE_I"/>
    <property type="match status" value="1"/>
</dbReference>
<evidence type="ECO:0000256" key="10">
    <source>
        <dbReference type="ARBA" id="ARBA00049339"/>
    </source>
</evidence>
<dbReference type="CDD" id="cd00671">
    <property type="entry name" value="ArgRS_core"/>
    <property type="match status" value="1"/>
</dbReference>
<dbReference type="InterPro" id="IPR001278">
    <property type="entry name" value="Arg-tRNA-ligase"/>
</dbReference>
<evidence type="ECO:0000256" key="3">
    <source>
        <dbReference type="ARBA" id="ARBA00011245"/>
    </source>
</evidence>
<dbReference type="InterPro" id="IPR005148">
    <property type="entry name" value="Arg-tRNA-synth_N"/>
</dbReference>
<dbReference type="InterPro" id="IPR036695">
    <property type="entry name" value="Arg-tRNA-synth_N_sf"/>
</dbReference>
<dbReference type="SUPFAM" id="SSF55190">
    <property type="entry name" value="Arginyl-tRNA synthetase (ArgRS), N-terminal 'additional' domain"/>
    <property type="match status" value="1"/>
</dbReference>
<comment type="subcellular location">
    <subcellularLocation>
        <location evidence="1 11">Cytoplasm</location>
    </subcellularLocation>
</comment>
<dbReference type="PANTHER" id="PTHR11956:SF5">
    <property type="entry name" value="ARGININE--TRNA LIGASE, CYTOPLASMIC"/>
    <property type="match status" value="1"/>
</dbReference>
<dbReference type="FunFam" id="3.40.50.620:FF:000062">
    <property type="entry name" value="Arginine--tRNA ligase"/>
    <property type="match status" value="1"/>
</dbReference>
<organism evidence="15">
    <name type="scientific">Hydrogenobacter sp</name>
    <dbReference type="NCBI Taxonomy" id="2152829"/>
    <lineage>
        <taxon>Bacteria</taxon>
        <taxon>Pseudomonadati</taxon>
        <taxon>Aquificota</taxon>
        <taxon>Aquificia</taxon>
        <taxon>Aquificales</taxon>
        <taxon>Aquificaceae</taxon>
        <taxon>Hydrogenobacter</taxon>
    </lineage>
</organism>
<evidence type="ECO:0000256" key="7">
    <source>
        <dbReference type="ARBA" id="ARBA00022840"/>
    </source>
</evidence>
<sequence length="551" mass="63719">MKAKVKKALLETIKALYSTEINGFSLEPPREESYGDYATNVAFLLAKSLRKNPQEIAQEIANKLSNEGLSAEALKGFINIRLKEGFLQEEFSRLFKEGSSYFFEPVERPLYMQVEFVSANPTGPLHVGHGRGAVVGDVLSRILKRFGHKVVREYYINDAGNQVYMLGLSVVYRYYELLGKEEENIKKVFEEEGYKGKYVIRLAKDLKAFYGEKLLHMPIEEAINIAKEYAYKRLLEDIKETLDSMDVAFDVWFSERSLYEKGVVEEAIRELERRGYVYEKDGALWFKSSAFGDDKDRVLKKSDGSYTYFAGDVAYHYEKFKRGFEKVINLWGADHHGYEKRLMGALRALGIPEDWLVVEFVQMVRLISEGQEVRMSKRTGEFITLADLLEEVGKDAVRFVFLTRSSNTPLDFDIDLVKKKTSENPVFYVQYAHARVRGVFREVKERYGIDADKEALMPYVKHLSSQEDLRLIKRCLYLKDVYEGVLSTFSPHLITYALLDLAKDFHHYYNHHRVMVEDKNTMLSRLALFKGVEITLKNAFEILGINAPERM</sequence>
<name>A0A7C2ZJV2_9AQUI</name>
<dbReference type="SMART" id="SM01016">
    <property type="entry name" value="Arg_tRNA_synt_N"/>
    <property type="match status" value="1"/>
</dbReference>
<evidence type="ECO:0000256" key="1">
    <source>
        <dbReference type="ARBA" id="ARBA00004496"/>
    </source>
</evidence>
<proteinExistence type="inferred from homology"/>
<evidence type="ECO:0000256" key="4">
    <source>
        <dbReference type="ARBA" id="ARBA00022490"/>
    </source>
</evidence>